<name>A0A3A4BBJ8_9ACTN</name>
<accession>A0A3A4BBJ8</accession>
<evidence type="ECO:0000256" key="1">
    <source>
        <dbReference type="SAM" id="Phobius"/>
    </source>
</evidence>
<sequence>MTIEDRDMDDQDVTLLLREAAGGIEPGAAPYAAVVRGGKRRRARRWAAGAVTVLALTGVAGTFGAGALMDRPEPVAAETAPSPERRHVYTPWVTPLATVRDGANASELRLSVEVWGAPRNAAEIREQKARMVRHGVWRDRESDPVRPGDVWFSVVATRVGDGRRTVVVSGLEQAGGERPGYVAYDLPGDLVSGRVVVGHVSPDVRRITYQWRDGSSDPGLIQVAGLKDRWFALRADAGRRLRAITTVDAAGESKTWPAS</sequence>
<dbReference type="AlphaFoldDB" id="A0A3A4BBJ8"/>
<protein>
    <submittedName>
        <fullName evidence="2">Uncharacterized protein</fullName>
    </submittedName>
</protein>
<keyword evidence="1" id="KW-1133">Transmembrane helix</keyword>
<reference evidence="2 3" key="1">
    <citation type="submission" date="2018-09" db="EMBL/GenBank/DDBJ databases">
        <title>YIM 75507 draft genome.</title>
        <authorList>
            <person name="Tang S."/>
            <person name="Feng Y."/>
        </authorList>
    </citation>
    <scope>NUCLEOTIDE SEQUENCE [LARGE SCALE GENOMIC DNA]</scope>
    <source>
        <strain evidence="2 3">YIM 75507</strain>
    </source>
</reference>
<dbReference type="EMBL" id="QZEY01000001">
    <property type="protein sequence ID" value="RJL35476.1"/>
    <property type="molecule type" value="Genomic_DNA"/>
</dbReference>
<feature type="transmembrane region" description="Helical" evidence="1">
    <location>
        <begin position="46"/>
        <end position="69"/>
    </location>
</feature>
<gene>
    <name evidence="2" type="ORF">D5H75_01305</name>
</gene>
<keyword evidence="3" id="KW-1185">Reference proteome</keyword>
<evidence type="ECO:0000313" key="3">
    <source>
        <dbReference type="Proteomes" id="UP000265768"/>
    </source>
</evidence>
<keyword evidence="1" id="KW-0472">Membrane</keyword>
<evidence type="ECO:0000313" key="2">
    <source>
        <dbReference type="EMBL" id="RJL35476.1"/>
    </source>
</evidence>
<dbReference type="RefSeq" id="WP_119924448.1">
    <property type="nucleotide sequence ID" value="NZ_QZEY01000001.1"/>
</dbReference>
<keyword evidence="1" id="KW-0812">Transmembrane</keyword>
<comment type="caution">
    <text evidence="2">The sequence shown here is derived from an EMBL/GenBank/DDBJ whole genome shotgun (WGS) entry which is preliminary data.</text>
</comment>
<dbReference type="Proteomes" id="UP000265768">
    <property type="component" value="Unassembled WGS sequence"/>
</dbReference>
<organism evidence="2 3">
    <name type="scientific">Bailinhaonella thermotolerans</name>
    <dbReference type="NCBI Taxonomy" id="1070861"/>
    <lineage>
        <taxon>Bacteria</taxon>
        <taxon>Bacillati</taxon>
        <taxon>Actinomycetota</taxon>
        <taxon>Actinomycetes</taxon>
        <taxon>Streptosporangiales</taxon>
        <taxon>Streptosporangiaceae</taxon>
        <taxon>Bailinhaonella</taxon>
    </lineage>
</organism>
<proteinExistence type="predicted"/>
<dbReference type="OrthoDB" id="4213889at2"/>